<sequence length="597" mass="68606">MSNRFLTDEELVNATGSHQKNSQAEILEKNGIYYIRRKDGSIRTTWYHINHPLRLNAYHREVPNYGVFFRPSGYYWKPGGSTETFAPPDATKVEVWVAYEKKVSKECQKTTFKNLWDKFINSIDFSALATRTQKDYHAHAKYILKVFGDAEAKTIKPKHIRRYMDARGQKSTVQANHEHSSMSRVFRWSFQRGFVTSNPCIGVDKFPKPKRSRYITDEEYKAIYDVAPAVLRAGMEIAYLCATRVSDILALEWSQVMDDGLFIQQGKTGVAQIKSWTPRLLQAIDLCRAHGEKGKLIKNRNGERYSYNGYNDLWNKAKQEATKKIRICIRLHFPRPESKSDDLSSNMMIKWPWQTTHSASSDETDWDRAASIPLLTPLSTDERQKLVTLAKKFLRQKKLLPLQELVLDAQQQARIALLFSLPIAWQDDFGLVHQGEVVHSRQSWDQGPVVLNWLEILDSFDLSGFNLIIHETAHKLDLRNAGIVNGIPLIPLHEVARWEQLLHGSMVDLQDEVEQVGEDAASMDAYATSDPAECFAVLSEYFFSSPELLAERFAELYRCFVHFYRQDPLSRLTALHAVRTQDARGVTQAPDRDNPHP</sequence>
<dbReference type="GO" id="GO:0008237">
    <property type="term" value="F:metallopeptidase activity"/>
    <property type="evidence" value="ECO:0007669"/>
    <property type="project" value="InterPro"/>
</dbReference>
<dbReference type="InterPro" id="IPR042252">
    <property type="entry name" value="MtfA_N"/>
</dbReference>
<dbReference type="InterPro" id="IPR024079">
    <property type="entry name" value="MetalloPept_cat_dom_sf"/>
</dbReference>
<dbReference type="SUPFAM" id="SSF56349">
    <property type="entry name" value="DNA breaking-rejoining enzymes"/>
    <property type="match status" value="1"/>
</dbReference>
<dbReference type="GO" id="GO:0003677">
    <property type="term" value="F:DNA binding"/>
    <property type="evidence" value="ECO:0007669"/>
    <property type="project" value="UniProtKB-KW"/>
</dbReference>
<evidence type="ECO:0000256" key="1">
    <source>
        <dbReference type="ARBA" id="ARBA00023125"/>
    </source>
</evidence>
<dbReference type="Pfam" id="PF13986">
    <property type="entry name" value="DUF4224"/>
    <property type="match status" value="1"/>
</dbReference>
<evidence type="ECO:0000313" key="5">
    <source>
        <dbReference type="Proteomes" id="UP000092445"/>
    </source>
</evidence>
<dbReference type="PANTHER" id="PTHR30164">
    <property type="entry name" value="MTFA PEPTIDASE"/>
    <property type="match status" value="1"/>
</dbReference>
<dbReference type="SUPFAM" id="SSF55486">
    <property type="entry name" value="Metalloproteases ('zincins'), catalytic domain"/>
    <property type="match status" value="1"/>
</dbReference>
<protein>
    <recommendedName>
        <fullName evidence="3">Core-binding (CB) domain-containing protein</fullName>
    </recommendedName>
</protein>
<dbReference type="Proteomes" id="UP000092445">
    <property type="component" value="Unassembled WGS sequence"/>
</dbReference>
<dbReference type="InterPro" id="IPR002104">
    <property type="entry name" value="Integrase_catalytic"/>
</dbReference>
<reference evidence="5" key="1">
    <citation type="submission" date="2014-03" db="EMBL/GenBank/DDBJ databases">
        <authorList>
            <person name="Aksoy S."/>
            <person name="Warren W."/>
            <person name="Wilson R.K."/>
        </authorList>
    </citation>
    <scope>NUCLEOTIDE SEQUENCE [LARGE SCALE GENOMIC DNA]</scope>
    <source>
        <strain evidence="5">IAEA</strain>
    </source>
</reference>
<evidence type="ECO:0000313" key="4">
    <source>
        <dbReference type="EnsemblMetazoa" id="GPAI032658-PA"/>
    </source>
</evidence>
<dbReference type="Gene3D" id="1.10.150.130">
    <property type="match status" value="1"/>
</dbReference>
<dbReference type="InterPro" id="IPR044068">
    <property type="entry name" value="CB"/>
</dbReference>
<dbReference type="EnsemblMetazoa" id="GPAI032658-RA">
    <property type="protein sequence ID" value="GPAI032658-PA"/>
    <property type="gene ID" value="GPAI032658"/>
</dbReference>
<name>A0A1B0A2R0_GLOPL</name>
<dbReference type="InterPro" id="IPR025319">
    <property type="entry name" value="DUF4224"/>
</dbReference>
<dbReference type="GO" id="GO:0004177">
    <property type="term" value="F:aminopeptidase activity"/>
    <property type="evidence" value="ECO:0007669"/>
    <property type="project" value="TreeGrafter"/>
</dbReference>
<dbReference type="PANTHER" id="PTHR30164:SF2">
    <property type="entry name" value="PROTEIN MTFA"/>
    <property type="match status" value="1"/>
</dbReference>
<organism evidence="4 5">
    <name type="scientific">Glossina pallidipes</name>
    <name type="common">Tsetse fly</name>
    <dbReference type="NCBI Taxonomy" id="7398"/>
    <lineage>
        <taxon>Eukaryota</taxon>
        <taxon>Metazoa</taxon>
        <taxon>Ecdysozoa</taxon>
        <taxon>Arthropoda</taxon>
        <taxon>Hexapoda</taxon>
        <taxon>Insecta</taxon>
        <taxon>Pterygota</taxon>
        <taxon>Neoptera</taxon>
        <taxon>Endopterygota</taxon>
        <taxon>Diptera</taxon>
        <taxon>Brachycera</taxon>
        <taxon>Muscomorpha</taxon>
        <taxon>Hippoboscoidea</taxon>
        <taxon>Glossinidae</taxon>
        <taxon>Glossina</taxon>
    </lineage>
</organism>
<dbReference type="GO" id="GO:0006310">
    <property type="term" value="P:DNA recombination"/>
    <property type="evidence" value="ECO:0007669"/>
    <property type="project" value="UniProtKB-KW"/>
</dbReference>
<dbReference type="Gene3D" id="1.10.443.10">
    <property type="entry name" value="Intergrase catalytic core"/>
    <property type="match status" value="1"/>
</dbReference>
<accession>A0A1B0A2R0</accession>
<dbReference type="FunFam" id="3.40.390.10:FF:000012">
    <property type="entry name" value="Protein MtfA"/>
    <property type="match status" value="1"/>
</dbReference>
<dbReference type="AlphaFoldDB" id="A0A1B0A2R0"/>
<dbReference type="InterPro" id="IPR011010">
    <property type="entry name" value="DNA_brk_join_enz"/>
</dbReference>
<dbReference type="Gene3D" id="3.40.390.10">
    <property type="entry name" value="Collagenase (Catalytic Domain)"/>
    <property type="match status" value="1"/>
</dbReference>
<evidence type="ECO:0000259" key="3">
    <source>
        <dbReference type="PROSITE" id="PS51900"/>
    </source>
</evidence>
<dbReference type="VEuPathDB" id="VectorBase:GPAI032658"/>
<dbReference type="PROSITE" id="PS51900">
    <property type="entry name" value="CB"/>
    <property type="match status" value="1"/>
</dbReference>
<dbReference type="InterPro" id="IPR010998">
    <property type="entry name" value="Integrase_recombinase_N"/>
</dbReference>
<dbReference type="GO" id="GO:0015074">
    <property type="term" value="P:DNA integration"/>
    <property type="evidence" value="ECO:0007669"/>
    <property type="project" value="InterPro"/>
</dbReference>
<keyword evidence="2" id="KW-0233">DNA recombination</keyword>
<dbReference type="GO" id="GO:0005829">
    <property type="term" value="C:cytosol"/>
    <property type="evidence" value="ECO:0007669"/>
    <property type="project" value="TreeGrafter"/>
</dbReference>
<keyword evidence="5" id="KW-1185">Reference proteome</keyword>
<dbReference type="InterPro" id="IPR010384">
    <property type="entry name" value="MtfA_fam"/>
</dbReference>
<dbReference type="CDD" id="cd20169">
    <property type="entry name" value="Peptidase_M90_mtfA"/>
    <property type="match status" value="1"/>
</dbReference>
<evidence type="ECO:0000256" key="2">
    <source>
        <dbReference type="ARBA" id="ARBA00023172"/>
    </source>
</evidence>
<dbReference type="Gene3D" id="1.10.472.150">
    <property type="entry name" value="Glucose-regulated metallo-peptidase M90, N-terminal domain"/>
    <property type="match status" value="2"/>
</dbReference>
<dbReference type="Pfam" id="PF00589">
    <property type="entry name" value="Phage_integrase"/>
    <property type="match status" value="1"/>
</dbReference>
<dbReference type="Pfam" id="PF06167">
    <property type="entry name" value="Peptidase_M90"/>
    <property type="match status" value="1"/>
</dbReference>
<feature type="domain" description="Core-binding (CB)" evidence="3">
    <location>
        <begin position="110"/>
        <end position="190"/>
    </location>
</feature>
<keyword evidence="1" id="KW-0238">DNA-binding</keyword>
<dbReference type="InterPro" id="IPR013762">
    <property type="entry name" value="Integrase-like_cat_sf"/>
</dbReference>
<reference evidence="4" key="2">
    <citation type="submission" date="2020-05" db="UniProtKB">
        <authorList>
            <consortium name="EnsemblMetazoa"/>
        </authorList>
    </citation>
    <scope>IDENTIFICATION</scope>
    <source>
        <strain evidence="4">IAEA</strain>
    </source>
</reference>
<proteinExistence type="predicted"/>